<organism evidence="2 3">
    <name type="scientific">Plesiocystis pacifica SIR-1</name>
    <dbReference type="NCBI Taxonomy" id="391625"/>
    <lineage>
        <taxon>Bacteria</taxon>
        <taxon>Pseudomonadati</taxon>
        <taxon>Myxococcota</taxon>
        <taxon>Polyangia</taxon>
        <taxon>Nannocystales</taxon>
        <taxon>Nannocystaceae</taxon>
        <taxon>Plesiocystis</taxon>
    </lineage>
</organism>
<name>A6GJL3_9BACT</name>
<dbReference type="RefSeq" id="WP_006976899.1">
    <property type="nucleotide sequence ID" value="NZ_ABCS01000160.1"/>
</dbReference>
<evidence type="ECO:0000313" key="3">
    <source>
        <dbReference type="Proteomes" id="UP000005801"/>
    </source>
</evidence>
<accession>A6GJL3</accession>
<dbReference type="OrthoDB" id="1490305at2"/>
<comment type="caution">
    <text evidence="2">The sequence shown here is derived from an EMBL/GenBank/DDBJ whole genome shotgun (WGS) entry which is preliminary data.</text>
</comment>
<reference evidence="2 3" key="1">
    <citation type="submission" date="2007-06" db="EMBL/GenBank/DDBJ databases">
        <authorList>
            <person name="Shimkets L."/>
            <person name="Ferriera S."/>
            <person name="Johnson J."/>
            <person name="Kravitz S."/>
            <person name="Beeson K."/>
            <person name="Sutton G."/>
            <person name="Rogers Y.-H."/>
            <person name="Friedman R."/>
            <person name="Frazier M."/>
            <person name="Venter J.C."/>
        </authorList>
    </citation>
    <scope>NUCLEOTIDE SEQUENCE [LARGE SCALE GENOMIC DNA]</scope>
    <source>
        <strain evidence="2 3">SIR-1</strain>
    </source>
</reference>
<feature type="compositionally biased region" description="Low complexity" evidence="1">
    <location>
        <begin position="1082"/>
        <end position="1095"/>
    </location>
</feature>
<evidence type="ECO:0000256" key="1">
    <source>
        <dbReference type="SAM" id="MobiDB-lite"/>
    </source>
</evidence>
<gene>
    <name evidence="2" type="ORF">PPSIR1_15875</name>
</gene>
<evidence type="ECO:0000313" key="2">
    <source>
        <dbReference type="EMBL" id="EDM73946.1"/>
    </source>
</evidence>
<keyword evidence="3" id="KW-1185">Reference proteome</keyword>
<dbReference type="AlphaFoldDB" id="A6GJL3"/>
<proteinExistence type="predicted"/>
<protein>
    <submittedName>
        <fullName evidence="2">Uncharacterized protein</fullName>
    </submittedName>
</protein>
<dbReference type="EMBL" id="ABCS01000160">
    <property type="protein sequence ID" value="EDM73946.1"/>
    <property type="molecule type" value="Genomic_DNA"/>
</dbReference>
<sequence>MAAPRLVAPTHLRLLARAFANDSYAADGFHLRWLLGQRLGLPRAPVRVYFRPGVDRSFGALSGQVGRHFPDEPGYESGARRVWSECSAERDGGVPLDPQTQGLLLDGAPLHLELGGGGGQLSSQAVVELRVRLRGQGSVDVEAESWTSEGARVVAHAARGRGVLHVPEPAPFEPGVFEPAPFEPAVFGEPGVFGEPAVFEPHAFEPAPSVDEPVMFGEPAMFGEATLDPNFGVVEPTYTPVEPTIADDEDVVLHLSGPHIHRVRLTGVDAVLLSAAWIDTDSYLDAHDWELLDDRNVSLPIHDGPGGYYDAKVYDESEALMGAEQRVAEGRPNAEPPWTQPQIPPPHSGGLGPAHDQAVIQRASQLHARLRRVLEESARDGVPQRSIVESISHEPLRNVAGQATLSANPKAEIPLLATLLFASLDPDIARWLGLALTTRRLDLHASWDFKVEADYRAADLHDAALVQHVQGAGAQELTLAATIGAVRLDHGAMVPSPWGPHAEFVGRGAPGSGAAAQVELSWEQTFAHRADEITYLPAVYAVERRTSWGGGQTSLNPEDGAGNRRPLTAALEGGRHRFQDLRLPDEGDYIYGVSAGDLWGRWSPWAEAPMSWWDERVALPPGDVRADFLDPLDERAPADGLSWAESFAGQAVRVSFSWTDGHAAQSPSPDGFTLSARVGTVASGSDWRARGNWPSFERGDGSVGQVHLDIHSEALTTSGSLSARLAKREPVWRRDADGSLPPADQRVQIGERFHVDVAGLAFPQPSAARPEQRLTVGVATDASWRGRPANSDEVGGPAVARLSWRAAPEPPSLPGFRWSGRADATGWSTVQIEWDGEAGVQYSLWRCPAAAMLEAAADADQREAYEAGDDSVRAELLRELGPAAREVFERVGGPVPAEGSPSLASAGRRRVEDRLPGYATTATCYCLVGRSSAGVTGPWPQAKTHFVVVRVPRTHRPSTPSWGEAAVEGATVQLHFDLAGARFDAQGKAELDVPAAIEIYRIRDPDRARDLLRMRKVGTLSLAGHEARTASWADGALRSWRAYSYRAVAVGPADDRGAAPARSLASPALVVRTTDPAPPSAPSLSASAGPTPTATKLQWTAPVPAEETPEGWFRFALWRSEGAERWEQVELGIAARFEAAGPEPSMAGVAWPTRSFETIDHGDHGAPAGAEVRWRVRVIDPLGRYVDSPAVGRPGQ</sequence>
<dbReference type="Proteomes" id="UP000005801">
    <property type="component" value="Unassembled WGS sequence"/>
</dbReference>
<dbReference type="STRING" id="391625.PPSIR1_15875"/>
<feature type="region of interest" description="Disordered" evidence="1">
    <location>
        <begin position="1073"/>
        <end position="1095"/>
    </location>
</feature>